<feature type="domain" description="DUF1541" evidence="3">
    <location>
        <begin position="145"/>
        <end position="195"/>
    </location>
</feature>
<dbReference type="AlphaFoldDB" id="A0A3F3HF00"/>
<protein>
    <recommendedName>
        <fullName evidence="3">DUF1541 domain-containing protein</fullName>
    </recommendedName>
</protein>
<evidence type="ECO:0000259" key="3">
    <source>
        <dbReference type="Pfam" id="PF07563"/>
    </source>
</evidence>
<name>A0A3F3HF00_9LACO</name>
<evidence type="ECO:0000256" key="1">
    <source>
        <dbReference type="SAM" id="MobiDB-lite"/>
    </source>
</evidence>
<keyword evidence="2" id="KW-0812">Transmembrane</keyword>
<proteinExistence type="predicted"/>
<feature type="transmembrane region" description="Helical" evidence="2">
    <location>
        <begin position="6"/>
        <end position="26"/>
    </location>
</feature>
<gene>
    <name evidence="4" type="ORF">FTRO_0030530</name>
</gene>
<dbReference type="Pfam" id="PF07563">
    <property type="entry name" value="DUF1541"/>
    <property type="match status" value="2"/>
</dbReference>
<dbReference type="EMBL" id="DF968080">
    <property type="protein sequence ID" value="GAP04113.1"/>
    <property type="molecule type" value="Genomic_DNA"/>
</dbReference>
<dbReference type="Gene3D" id="2.30.30.1210">
    <property type="entry name" value="Domain of unknown function DUF1541"/>
    <property type="match status" value="1"/>
</dbReference>
<dbReference type="InterPro" id="IPR011438">
    <property type="entry name" value="DUF1541"/>
</dbReference>
<keyword evidence="2" id="KW-0472">Membrane</keyword>
<evidence type="ECO:0000256" key="2">
    <source>
        <dbReference type="SAM" id="Phobius"/>
    </source>
</evidence>
<organism evidence="4">
    <name type="scientific">Fructobacillus tropaeoli</name>
    <dbReference type="NCBI Taxonomy" id="709323"/>
    <lineage>
        <taxon>Bacteria</taxon>
        <taxon>Bacillati</taxon>
        <taxon>Bacillota</taxon>
        <taxon>Bacilli</taxon>
        <taxon>Lactobacillales</taxon>
        <taxon>Lactobacillaceae</taxon>
        <taxon>Fructobacillus</taxon>
    </lineage>
</organism>
<evidence type="ECO:0000313" key="4">
    <source>
        <dbReference type="EMBL" id="GAP04113.1"/>
    </source>
</evidence>
<accession>A0A3F3HF00</accession>
<feature type="domain" description="DUF1541" evidence="3">
    <location>
        <begin position="82"/>
        <end position="132"/>
    </location>
</feature>
<keyword evidence="2" id="KW-1133">Transmembrane helix</keyword>
<reference evidence="4" key="1">
    <citation type="journal article" date="2015" name="BMC Genomics">
        <title>Comparative genomics of Fructobacillus spp. and Leuconostoc spp. reveals niche-specific evolution of Fructobacillus spp.</title>
        <authorList>
            <person name="Endo A."/>
            <person name="Tanizawa Y."/>
            <person name="Tanaka N."/>
            <person name="Maeno S."/>
            <person name="Kumar H."/>
            <person name="Shiwa Y."/>
            <person name="Okada S."/>
            <person name="Yoshikawa H."/>
            <person name="Dicks L."/>
            <person name="Nakagawa J."/>
            <person name="Arita M."/>
        </authorList>
    </citation>
    <scope>NUCLEOTIDE SEQUENCE [LARGE SCALE GENOMIC DNA]</scope>
    <source>
        <strain evidence="4">F214-1</strain>
    </source>
</reference>
<sequence>MKKKSIGWILALLLVFILGVVLVLGLKDQDKHHSKKMTMSSSQMQISSSSSSMAMSSSMSGMDMDESLPTDLPKATQPKYPVGSKITLEADHMTGMKGAKGTVAAAYDVKLYEVDYQPTNGGKKVSGHKWLTKEDFSDMMDHQEGDTVTLTSTHMAGMKGAKATITKVVNGPAYAVSYQPTNGGKMVMNHKYLVESEIKSR</sequence>
<dbReference type="STRING" id="709323.GCA_001047135_00654"/>
<dbReference type="Proteomes" id="UP000064514">
    <property type="component" value="Unassembled WGS sequence"/>
</dbReference>
<dbReference type="RefSeq" id="WP_242976714.1">
    <property type="nucleotide sequence ID" value="NZ_DF968080.1"/>
</dbReference>
<feature type="compositionally biased region" description="Low complexity" evidence="1">
    <location>
        <begin position="37"/>
        <end position="62"/>
    </location>
</feature>
<feature type="region of interest" description="Disordered" evidence="1">
    <location>
        <begin position="33"/>
        <end position="80"/>
    </location>
</feature>